<keyword evidence="6" id="KW-1185">Reference proteome</keyword>
<dbReference type="OrthoDB" id="2523650at2"/>
<dbReference type="AlphaFoldDB" id="A0A1H2V3K4"/>
<dbReference type="Pfam" id="PF00109">
    <property type="entry name" value="ketoacyl-synt"/>
    <property type="match status" value="1"/>
</dbReference>
<dbReference type="InterPro" id="IPR016039">
    <property type="entry name" value="Thiolase-like"/>
</dbReference>
<dbReference type="CDD" id="cd00834">
    <property type="entry name" value="KAS_I_II"/>
    <property type="match status" value="1"/>
</dbReference>
<dbReference type="STRING" id="589385.SAMN05421504_1011082"/>
<dbReference type="EMBL" id="FNON01000001">
    <property type="protein sequence ID" value="SDW62504.1"/>
    <property type="molecule type" value="Genomic_DNA"/>
</dbReference>
<evidence type="ECO:0000256" key="1">
    <source>
        <dbReference type="ARBA" id="ARBA00008467"/>
    </source>
</evidence>
<keyword evidence="2 3" id="KW-0808">Transferase</keyword>
<dbReference type="InterPro" id="IPR020841">
    <property type="entry name" value="PKS_Beta-ketoAc_synthase_dom"/>
</dbReference>
<evidence type="ECO:0000259" key="4">
    <source>
        <dbReference type="PROSITE" id="PS52004"/>
    </source>
</evidence>
<evidence type="ECO:0000256" key="3">
    <source>
        <dbReference type="RuleBase" id="RU003694"/>
    </source>
</evidence>
<evidence type="ECO:0000313" key="5">
    <source>
        <dbReference type="EMBL" id="SDW62504.1"/>
    </source>
</evidence>
<dbReference type="PANTHER" id="PTHR11712">
    <property type="entry name" value="POLYKETIDE SYNTHASE-RELATED"/>
    <property type="match status" value="1"/>
</dbReference>
<dbReference type="RefSeq" id="WP_091287263.1">
    <property type="nucleotide sequence ID" value="NZ_FNON01000001.1"/>
</dbReference>
<dbReference type="GO" id="GO:0005829">
    <property type="term" value="C:cytosol"/>
    <property type="evidence" value="ECO:0007669"/>
    <property type="project" value="TreeGrafter"/>
</dbReference>
<sequence>MAEVVVTGFGVHTAFGEGPARVRDGVFAGRQEFQRITRFATNGLRSHVAATYDSEETPAVRPVLSHCADTAVEMAELPAGRDTAVLLGTAGDFTALTRFWRSGGADLTGVGGTVPARLAEALAVRLGARGPRIAFTNACVASASALIHGCRMIASGRVESAVCAGAYLVEEENQAKFDSGWALARDGVVRPFSAARSGLLLGDGAAAVVLESAESAEERGAAPLARVVGWGAASDAYHVARPHPEAKGLVTAVRAALHRAGDDAGALVDYVNAHGTGTKHNDLAETRGFHEVFGDRAPEVPISSTKSTTGHLLEASGAVEFVISLLALLDGVVPPTAGFTTADPDCDLDYVPNEPRRAELRRALTVNAAFGGANTALLLERV</sequence>
<evidence type="ECO:0000313" key="6">
    <source>
        <dbReference type="Proteomes" id="UP000199515"/>
    </source>
</evidence>
<accession>A0A1H2V3K4</accession>
<dbReference type="InterPro" id="IPR000794">
    <property type="entry name" value="Beta-ketoacyl_synthase"/>
</dbReference>
<dbReference type="Proteomes" id="UP000199515">
    <property type="component" value="Unassembled WGS sequence"/>
</dbReference>
<dbReference type="GO" id="GO:0004315">
    <property type="term" value="F:3-oxoacyl-[acyl-carrier-protein] synthase activity"/>
    <property type="evidence" value="ECO:0007669"/>
    <property type="project" value="TreeGrafter"/>
</dbReference>
<protein>
    <submittedName>
        <fullName evidence="5">3-oxoacyl-[acyl-carrier-protein] synthase II</fullName>
    </submittedName>
</protein>
<name>A0A1H2V3K4_9PSEU</name>
<dbReference type="InterPro" id="IPR014030">
    <property type="entry name" value="Ketoacyl_synth_N"/>
</dbReference>
<organism evidence="5 6">
    <name type="scientific">Amycolatopsis xylanica</name>
    <dbReference type="NCBI Taxonomy" id="589385"/>
    <lineage>
        <taxon>Bacteria</taxon>
        <taxon>Bacillati</taxon>
        <taxon>Actinomycetota</taxon>
        <taxon>Actinomycetes</taxon>
        <taxon>Pseudonocardiales</taxon>
        <taxon>Pseudonocardiaceae</taxon>
        <taxon>Amycolatopsis</taxon>
    </lineage>
</organism>
<gene>
    <name evidence="5" type="ORF">SAMN05421504_1011082</name>
</gene>
<reference evidence="5 6" key="1">
    <citation type="submission" date="2016-10" db="EMBL/GenBank/DDBJ databases">
        <authorList>
            <person name="de Groot N.N."/>
        </authorList>
    </citation>
    <scope>NUCLEOTIDE SEQUENCE [LARGE SCALE GENOMIC DNA]</scope>
    <source>
        <strain evidence="5 6">CPCC 202699</strain>
    </source>
</reference>
<comment type="similarity">
    <text evidence="1 3">Belongs to the thiolase-like superfamily. Beta-ketoacyl-ACP synthases family.</text>
</comment>
<dbReference type="Pfam" id="PF02801">
    <property type="entry name" value="Ketoacyl-synt_C"/>
    <property type="match status" value="1"/>
</dbReference>
<proteinExistence type="inferred from homology"/>
<dbReference type="GO" id="GO:0006633">
    <property type="term" value="P:fatty acid biosynthetic process"/>
    <property type="evidence" value="ECO:0007669"/>
    <property type="project" value="TreeGrafter"/>
</dbReference>
<dbReference type="SUPFAM" id="SSF53901">
    <property type="entry name" value="Thiolase-like"/>
    <property type="match status" value="2"/>
</dbReference>
<dbReference type="Gene3D" id="3.40.47.10">
    <property type="match status" value="1"/>
</dbReference>
<dbReference type="PANTHER" id="PTHR11712:SF336">
    <property type="entry name" value="3-OXOACYL-[ACYL-CARRIER-PROTEIN] SYNTHASE, MITOCHONDRIAL"/>
    <property type="match status" value="1"/>
</dbReference>
<feature type="domain" description="Ketosynthase family 3 (KS3)" evidence="4">
    <location>
        <begin position="1"/>
        <end position="381"/>
    </location>
</feature>
<dbReference type="SMART" id="SM00825">
    <property type="entry name" value="PKS_KS"/>
    <property type="match status" value="1"/>
</dbReference>
<dbReference type="PROSITE" id="PS52004">
    <property type="entry name" value="KS3_2"/>
    <property type="match status" value="1"/>
</dbReference>
<dbReference type="InterPro" id="IPR014031">
    <property type="entry name" value="Ketoacyl_synth_C"/>
</dbReference>
<evidence type="ECO:0000256" key="2">
    <source>
        <dbReference type="ARBA" id="ARBA00022679"/>
    </source>
</evidence>